<sequence>MNNERSSPRKKRFAWLEKMRGKSLEIQPDDSKLVRLAKHSGFYFFLVFLSLITLSVITAVTVVL</sequence>
<keyword evidence="3" id="KW-1185">Reference proteome</keyword>
<dbReference type="EMBL" id="SGXA01000002">
    <property type="protein sequence ID" value="RZS70672.1"/>
    <property type="molecule type" value="Genomic_DNA"/>
</dbReference>
<proteinExistence type="predicted"/>
<organism evidence="2 3">
    <name type="scientific">Pseudobacter ginsenosidimutans</name>
    <dbReference type="NCBI Taxonomy" id="661488"/>
    <lineage>
        <taxon>Bacteria</taxon>
        <taxon>Pseudomonadati</taxon>
        <taxon>Bacteroidota</taxon>
        <taxon>Chitinophagia</taxon>
        <taxon>Chitinophagales</taxon>
        <taxon>Chitinophagaceae</taxon>
        <taxon>Pseudobacter</taxon>
    </lineage>
</organism>
<protein>
    <submittedName>
        <fullName evidence="2">Uncharacterized protein</fullName>
    </submittedName>
</protein>
<feature type="transmembrane region" description="Helical" evidence="1">
    <location>
        <begin position="42"/>
        <end position="63"/>
    </location>
</feature>
<evidence type="ECO:0000313" key="2">
    <source>
        <dbReference type="EMBL" id="RZS70672.1"/>
    </source>
</evidence>
<keyword evidence="1" id="KW-1133">Transmembrane helix</keyword>
<keyword evidence="1" id="KW-0472">Membrane</keyword>
<dbReference type="AlphaFoldDB" id="A0A4Q7MPR9"/>
<dbReference type="Proteomes" id="UP000293874">
    <property type="component" value="Unassembled WGS sequence"/>
</dbReference>
<reference evidence="2 3" key="1">
    <citation type="submission" date="2019-02" db="EMBL/GenBank/DDBJ databases">
        <title>Genomic Encyclopedia of Type Strains, Phase IV (KMG-IV): sequencing the most valuable type-strain genomes for metagenomic binning, comparative biology and taxonomic classification.</title>
        <authorList>
            <person name="Goeker M."/>
        </authorList>
    </citation>
    <scope>NUCLEOTIDE SEQUENCE [LARGE SCALE GENOMIC DNA]</scope>
    <source>
        <strain evidence="2 3">DSM 18116</strain>
    </source>
</reference>
<keyword evidence="1" id="KW-0812">Transmembrane</keyword>
<gene>
    <name evidence="2" type="ORF">EV199_2565</name>
</gene>
<dbReference type="RefSeq" id="WP_130541122.1">
    <property type="nucleotide sequence ID" value="NZ_CP042431.1"/>
</dbReference>
<evidence type="ECO:0000313" key="3">
    <source>
        <dbReference type="Proteomes" id="UP000293874"/>
    </source>
</evidence>
<accession>A0A4Q7MPR9</accession>
<evidence type="ECO:0000256" key="1">
    <source>
        <dbReference type="SAM" id="Phobius"/>
    </source>
</evidence>
<name>A0A4Q7MPR9_9BACT</name>
<comment type="caution">
    <text evidence="2">The sequence shown here is derived from an EMBL/GenBank/DDBJ whole genome shotgun (WGS) entry which is preliminary data.</text>
</comment>